<organism evidence="1 2">
    <name type="scientific">Aureispira anguillae</name>
    <dbReference type="NCBI Taxonomy" id="2864201"/>
    <lineage>
        <taxon>Bacteria</taxon>
        <taxon>Pseudomonadati</taxon>
        <taxon>Bacteroidota</taxon>
        <taxon>Saprospiria</taxon>
        <taxon>Saprospirales</taxon>
        <taxon>Saprospiraceae</taxon>
        <taxon>Aureispira</taxon>
    </lineage>
</organism>
<accession>A0A915YIX1</accession>
<protein>
    <submittedName>
        <fullName evidence="1">Uncharacterized protein</fullName>
    </submittedName>
</protein>
<sequence>MLFNFFSALAVILLKLLALRAKYLLQITFDFNYSQKENEIVKISIPPYFHIKTCPA</sequence>
<name>A0A915YIX1_9BACT</name>
<dbReference type="AlphaFoldDB" id="A0A915YIX1"/>
<evidence type="ECO:0000313" key="2">
    <source>
        <dbReference type="Proteomes" id="UP001060919"/>
    </source>
</evidence>
<proteinExistence type="predicted"/>
<dbReference type="KEGG" id="aup:AsAng_0048050"/>
<keyword evidence="2" id="KW-1185">Reference proteome</keyword>
<dbReference type="Proteomes" id="UP001060919">
    <property type="component" value="Chromosome"/>
</dbReference>
<dbReference type="EMBL" id="AP026867">
    <property type="protein sequence ID" value="BDS14042.1"/>
    <property type="molecule type" value="Genomic_DNA"/>
</dbReference>
<evidence type="ECO:0000313" key="1">
    <source>
        <dbReference type="EMBL" id="BDS14042.1"/>
    </source>
</evidence>
<gene>
    <name evidence="1" type="ORF">AsAng_0048050</name>
</gene>
<reference evidence="1" key="1">
    <citation type="submission" date="2022-09" db="EMBL/GenBank/DDBJ databases">
        <title>Aureispira anguillicida sp. nov., isolated from Leptocephalus of Japanese eel Anguilla japonica.</title>
        <authorList>
            <person name="Yuasa K."/>
            <person name="Mekata T."/>
            <person name="Ikunari K."/>
        </authorList>
    </citation>
    <scope>NUCLEOTIDE SEQUENCE</scope>
    <source>
        <strain evidence="1">EL160426</strain>
    </source>
</reference>